<dbReference type="AlphaFoldDB" id="A0A8H7MEW6"/>
<dbReference type="InterPro" id="IPR000477">
    <property type="entry name" value="RT_dom"/>
</dbReference>
<keyword evidence="3" id="KW-1185">Reference proteome</keyword>
<evidence type="ECO:0000313" key="3">
    <source>
        <dbReference type="Proteomes" id="UP000651452"/>
    </source>
</evidence>
<name>A0A8H7MEW6_9PLEO</name>
<protein>
    <recommendedName>
        <fullName evidence="1">Reverse transcriptase domain-containing protein</fullName>
    </recommendedName>
</protein>
<accession>A0A8H7MEW6</accession>
<dbReference type="PANTHER" id="PTHR33481:SF1">
    <property type="entry name" value="ENDONUCLEASE_EXONUCLEASE_PHOSPHATASE DOMAIN-CONTAINING PROTEIN-RELATED"/>
    <property type="match status" value="1"/>
</dbReference>
<dbReference type="Pfam" id="PF00078">
    <property type="entry name" value="RVT_1"/>
    <property type="match status" value="1"/>
</dbReference>
<dbReference type="EMBL" id="RZGK01000006">
    <property type="protein sequence ID" value="KAF9698076.1"/>
    <property type="molecule type" value="Genomic_DNA"/>
</dbReference>
<dbReference type="SUPFAM" id="SSF56672">
    <property type="entry name" value="DNA/RNA polymerases"/>
    <property type="match status" value="1"/>
</dbReference>
<feature type="domain" description="Reverse transcriptase" evidence="1">
    <location>
        <begin position="1"/>
        <end position="155"/>
    </location>
</feature>
<evidence type="ECO:0000313" key="2">
    <source>
        <dbReference type="EMBL" id="KAF9698076.1"/>
    </source>
</evidence>
<dbReference type="InterPro" id="IPR043502">
    <property type="entry name" value="DNA/RNA_pol_sf"/>
</dbReference>
<dbReference type="PANTHER" id="PTHR33481">
    <property type="entry name" value="REVERSE TRANSCRIPTASE"/>
    <property type="match status" value="1"/>
</dbReference>
<dbReference type="Proteomes" id="UP000651452">
    <property type="component" value="Unassembled WGS sequence"/>
</dbReference>
<proteinExistence type="predicted"/>
<sequence>MTHKILIPQHGGALPKRSAADLTAAFTHDTEAAWAQGRHVTMVTLDVQNAFDALLKNRLLHRMAQQGRPQRTILFVDLFLTDRRVQVRLGQVTTPSNPVACGTPQGSPLFPVLYTLYLAELLSMDTERRFGYADDICLYRAPHSLAASSSRPTTD</sequence>
<evidence type="ECO:0000259" key="1">
    <source>
        <dbReference type="PROSITE" id="PS50878"/>
    </source>
</evidence>
<dbReference type="PROSITE" id="PS50878">
    <property type="entry name" value="RT_POL"/>
    <property type="match status" value="1"/>
</dbReference>
<organism evidence="2 3">
    <name type="scientific">Ascochyta lentis</name>
    <dbReference type="NCBI Taxonomy" id="205686"/>
    <lineage>
        <taxon>Eukaryota</taxon>
        <taxon>Fungi</taxon>
        <taxon>Dikarya</taxon>
        <taxon>Ascomycota</taxon>
        <taxon>Pezizomycotina</taxon>
        <taxon>Dothideomycetes</taxon>
        <taxon>Pleosporomycetidae</taxon>
        <taxon>Pleosporales</taxon>
        <taxon>Pleosporineae</taxon>
        <taxon>Didymellaceae</taxon>
        <taxon>Ascochyta</taxon>
    </lineage>
</organism>
<gene>
    <name evidence="2" type="ORF">EKO04_003954</name>
</gene>
<comment type="caution">
    <text evidence="2">The sequence shown here is derived from an EMBL/GenBank/DDBJ whole genome shotgun (WGS) entry which is preliminary data.</text>
</comment>
<dbReference type="OrthoDB" id="3261222at2759"/>
<reference evidence="2" key="1">
    <citation type="submission" date="2018-12" db="EMBL/GenBank/DDBJ databases">
        <authorList>
            <person name="Syme R.A."/>
            <person name="Farfan-Caceres L."/>
            <person name="Lichtenzveig J."/>
        </authorList>
    </citation>
    <scope>NUCLEOTIDE SEQUENCE</scope>
    <source>
        <strain evidence="2">Al4</strain>
    </source>
</reference>
<reference evidence="2" key="2">
    <citation type="submission" date="2020-09" db="EMBL/GenBank/DDBJ databases">
        <title>Reference genome assembly for Australian Ascochyta lentis isolate Al4.</title>
        <authorList>
            <person name="Lee R.C."/>
            <person name="Farfan-Caceres L.M."/>
            <person name="Debler J.W."/>
            <person name="Williams A.H."/>
            <person name="Henares B.M."/>
        </authorList>
    </citation>
    <scope>NUCLEOTIDE SEQUENCE</scope>
    <source>
        <strain evidence="2">Al4</strain>
    </source>
</reference>